<keyword evidence="8" id="KW-0472">Membrane</keyword>
<dbReference type="PANTHER" id="PTHR46009">
    <property type="entry name" value="VACUOLAR PROTEIN SORTING-ASSOCIATED PROTEIN VTA1 HOMOLOG"/>
    <property type="match status" value="1"/>
</dbReference>
<dbReference type="GO" id="GO:0015031">
    <property type="term" value="P:protein transport"/>
    <property type="evidence" value="ECO:0007669"/>
    <property type="project" value="UniProtKB-KW"/>
</dbReference>
<evidence type="ECO:0000259" key="10">
    <source>
        <dbReference type="Pfam" id="PF04652"/>
    </source>
</evidence>
<dbReference type="Pfam" id="PF04652">
    <property type="entry name" value="Vta1"/>
    <property type="match status" value="1"/>
</dbReference>
<evidence type="ECO:0000259" key="11">
    <source>
        <dbReference type="Pfam" id="PF18097"/>
    </source>
</evidence>
<feature type="domain" description="Vta1 C-terminal" evidence="11">
    <location>
        <begin position="311"/>
        <end position="345"/>
    </location>
</feature>
<dbReference type="Gene3D" id="1.25.40.270">
    <property type="entry name" value="Vacuolar protein sorting-associated protein vta1"/>
    <property type="match status" value="1"/>
</dbReference>
<keyword evidence="13" id="KW-1185">Reference proteome</keyword>
<accession>A0A1E4TTW9</accession>
<gene>
    <name evidence="12" type="ORF">PACTADRAFT_16666</name>
</gene>
<evidence type="ECO:0000256" key="6">
    <source>
        <dbReference type="ARBA" id="ARBA00022753"/>
    </source>
</evidence>
<evidence type="ECO:0000256" key="1">
    <source>
        <dbReference type="ARBA" id="ARBA00004481"/>
    </source>
</evidence>
<evidence type="ECO:0000256" key="9">
    <source>
        <dbReference type="SAM" id="MobiDB-lite"/>
    </source>
</evidence>
<comment type="subcellular location">
    <subcellularLocation>
        <location evidence="2">Cytoplasm</location>
    </subcellularLocation>
    <subcellularLocation>
        <location evidence="1">Endosome membrane</location>
        <topology evidence="1">Peripheral membrane protein</topology>
    </subcellularLocation>
</comment>
<comment type="similarity">
    <text evidence="3">Belongs to the VTA1 family.</text>
</comment>
<dbReference type="InterPro" id="IPR044538">
    <property type="entry name" value="Vta1-like"/>
</dbReference>
<dbReference type="GO" id="GO:0010008">
    <property type="term" value="C:endosome membrane"/>
    <property type="evidence" value="ECO:0007669"/>
    <property type="project" value="UniProtKB-SubCell"/>
</dbReference>
<feature type="domain" description="Vta1/callose synthase N-terminal" evidence="10">
    <location>
        <begin position="31"/>
        <end position="153"/>
    </location>
</feature>
<evidence type="ECO:0000313" key="12">
    <source>
        <dbReference type="EMBL" id="ODV95128.1"/>
    </source>
</evidence>
<evidence type="ECO:0000256" key="4">
    <source>
        <dbReference type="ARBA" id="ARBA00022448"/>
    </source>
</evidence>
<feature type="region of interest" description="Disordered" evidence="9">
    <location>
        <begin position="274"/>
        <end position="297"/>
    </location>
</feature>
<dbReference type="Proteomes" id="UP000094236">
    <property type="component" value="Unassembled WGS sequence"/>
</dbReference>
<proteinExistence type="inferred from homology"/>
<evidence type="ECO:0000313" key="13">
    <source>
        <dbReference type="Proteomes" id="UP000094236"/>
    </source>
</evidence>
<organism evidence="12 13">
    <name type="scientific">Pachysolen tannophilus NRRL Y-2460</name>
    <dbReference type="NCBI Taxonomy" id="669874"/>
    <lineage>
        <taxon>Eukaryota</taxon>
        <taxon>Fungi</taxon>
        <taxon>Dikarya</taxon>
        <taxon>Ascomycota</taxon>
        <taxon>Saccharomycotina</taxon>
        <taxon>Pichiomycetes</taxon>
        <taxon>Pachysolenaceae</taxon>
        <taxon>Pachysolen</taxon>
    </lineage>
</organism>
<name>A0A1E4TTW9_PACTA</name>
<keyword evidence="5" id="KW-0963">Cytoplasm</keyword>
<dbReference type="GO" id="GO:0005771">
    <property type="term" value="C:multivesicular body"/>
    <property type="evidence" value="ECO:0007669"/>
    <property type="project" value="TreeGrafter"/>
</dbReference>
<dbReference type="AlphaFoldDB" id="A0A1E4TTW9"/>
<evidence type="ECO:0000256" key="5">
    <source>
        <dbReference type="ARBA" id="ARBA00022490"/>
    </source>
</evidence>
<keyword evidence="4" id="KW-0813">Transport</keyword>
<evidence type="ECO:0000256" key="8">
    <source>
        <dbReference type="ARBA" id="ARBA00023136"/>
    </source>
</evidence>
<dbReference type="PANTHER" id="PTHR46009:SF1">
    <property type="entry name" value="VACUOLAR PROTEIN SORTING-ASSOCIATED PROTEIN VTA1 HOMOLOG"/>
    <property type="match status" value="1"/>
</dbReference>
<keyword evidence="7" id="KW-0653">Protein transport</keyword>
<dbReference type="Pfam" id="PF18097">
    <property type="entry name" value="Vta1_C"/>
    <property type="match status" value="1"/>
</dbReference>
<evidence type="ECO:0000256" key="7">
    <source>
        <dbReference type="ARBA" id="ARBA00022927"/>
    </source>
</evidence>
<dbReference type="GO" id="GO:0032511">
    <property type="term" value="P:late endosome to vacuole transport via multivesicular body sorting pathway"/>
    <property type="evidence" value="ECO:0007669"/>
    <property type="project" value="InterPro"/>
</dbReference>
<dbReference type="InterPro" id="IPR041212">
    <property type="entry name" value="Vta1_C"/>
</dbReference>
<dbReference type="Gene3D" id="1.20.5.420">
    <property type="entry name" value="Immunoglobulin FC, subunit C"/>
    <property type="match status" value="1"/>
</dbReference>
<protein>
    <submittedName>
        <fullName evidence="12">Uncharacterized protein</fullName>
    </submittedName>
</protein>
<keyword evidence="6" id="KW-0967">Endosome</keyword>
<reference evidence="13" key="1">
    <citation type="submission" date="2016-05" db="EMBL/GenBank/DDBJ databases">
        <title>Comparative genomics of biotechnologically important yeasts.</title>
        <authorList>
            <consortium name="DOE Joint Genome Institute"/>
            <person name="Riley R."/>
            <person name="Haridas S."/>
            <person name="Wolfe K.H."/>
            <person name="Lopes M.R."/>
            <person name="Hittinger C.T."/>
            <person name="Goker M."/>
            <person name="Salamov A."/>
            <person name="Wisecaver J."/>
            <person name="Long T.M."/>
            <person name="Aerts A.L."/>
            <person name="Barry K."/>
            <person name="Choi C."/>
            <person name="Clum A."/>
            <person name="Coughlan A.Y."/>
            <person name="Deshpande S."/>
            <person name="Douglass A.P."/>
            <person name="Hanson S.J."/>
            <person name="Klenk H.-P."/>
            <person name="Labutti K."/>
            <person name="Lapidus A."/>
            <person name="Lindquist E."/>
            <person name="Lipzen A."/>
            <person name="Meier-Kolthoff J.P."/>
            <person name="Ohm R.A."/>
            <person name="Otillar R.P."/>
            <person name="Pangilinan J."/>
            <person name="Peng Y."/>
            <person name="Rokas A."/>
            <person name="Rosa C.A."/>
            <person name="Scheuner C."/>
            <person name="Sibirny A.A."/>
            <person name="Slot J.C."/>
            <person name="Stielow J.B."/>
            <person name="Sun H."/>
            <person name="Kurtzman C.P."/>
            <person name="Blackwell M."/>
            <person name="Grigoriev I.V."/>
            <person name="Jeffries T.W."/>
        </authorList>
    </citation>
    <scope>NUCLEOTIDE SEQUENCE [LARGE SCALE GENOMIC DNA]</scope>
    <source>
        <strain evidence="13">NRRL Y-2460</strain>
    </source>
</reference>
<dbReference type="EMBL" id="KV454014">
    <property type="protein sequence ID" value="ODV95128.1"/>
    <property type="molecule type" value="Genomic_DNA"/>
</dbReference>
<dbReference type="InterPro" id="IPR039431">
    <property type="entry name" value="Vta1/CALS_N"/>
</dbReference>
<sequence length="352" mass="39589">MDEDFSVVLEMMSGRLAHLMKRVNLPLDNYKKLKQKAPIMAYFCGLYSIEVLLEALSLQGSYWSDEEIKKIELVADTLITKIGSFKKYILSNQYLVDLRAIEIINNDVNGERFVASYAERSFEKCNNICGNGDENGEILELLIDTTCYYNVLKDLFLGKNLNDSTIISLNQVEEKIAKCQENISNFVKTKENDPIISRFMYKYDLQIDEPISSAEIEQVIANITEDEEVETDKEEHKEVDLKHDKWWKKSQAGNSGNSPITETAASIVARLSSLSPSSPAANSSSPTTSGPTTSEPMTVKDIEDQLKKNELLAQASKCCKFAISALSYEDCDTALNELQEAIHLIQNFKSTI</sequence>
<evidence type="ECO:0000256" key="3">
    <source>
        <dbReference type="ARBA" id="ARBA00007895"/>
    </source>
</evidence>
<evidence type="ECO:0000256" key="2">
    <source>
        <dbReference type="ARBA" id="ARBA00004496"/>
    </source>
</evidence>
<feature type="non-terminal residue" evidence="12">
    <location>
        <position position="1"/>
    </location>
</feature>
<dbReference type="InterPro" id="IPR023175">
    <property type="entry name" value="Vta1/CALS_N_sf"/>
</dbReference>
<dbReference type="OrthoDB" id="391137at2759"/>